<organism evidence="3 4">
    <name type="scientific">Parendozoicomonas callyspongiae</name>
    <dbReference type="NCBI Taxonomy" id="2942213"/>
    <lineage>
        <taxon>Bacteria</taxon>
        <taxon>Pseudomonadati</taxon>
        <taxon>Pseudomonadota</taxon>
        <taxon>Gammaproteobacteria</taxon>
        <taxon>Oceanospirillales</taxon>
        <taxon>Endozoicomonadaceae</taxon>
        <taxon>Parendozoicomonas</taxon>
    </lineage>
</organism>
<name>A0ABT0PDS5_9GAMM</name>
<dbReference type="EMBL" id="JAMFLX010000005">
    <property type="protein sequence ID" value="MCL6269371.1"/>
    <property type="molecule type" value="Genomic_DNA"/>
</dbReference>
<feature type="region of interest" description="Disordered" evidence="2">
    <location>
        <begin position="71"/>
        <end position="120"/>
    </location>
</feature>
<gene>
    <name evidence="3" type="ORF">M3P05_05350</name>
</gene>
<keyword evidence="1" id="KW-0175">Coiled coil</keyword>
<evidence type="ECO:0000256" key="2">
    <source>
        <dbReference type="SAM" id="MobiDB-lite"/>
    </source>
</evidence>
<evidence type="ECO:0000313" key="3">
    <source>
        <dbReference type="EMBL" id="MCL6269371.1"/>
    </source>
</evidence>
<reference evidence="3 4" key="1">
    <citation type="submission" date="2022-05" db="EMBL/GenBank/DDBJ databases">
        <authorList>
            <person name="Park J.-S."/>
        </authorList>
    </citation>
    <scope>NUCLEOTIDE SEQUENCE [LARGE SCALE GENOMIC DNA]</scope>
    <source>
        <strain evidence="3 4">2012CJ34-2</strain>
    </source>
</reference>
<protein>
    <submittedName>
        <fullName evidence="3">Uncharacterized protein</fullName>
    </submittedName>
</protein>
<dbReference type="InterPro" id="IPR011990">
    <property type="entry name" value="TPR-like_helical_dom_sf"/>
</dbReference>
<dbReference type="Proteomes" id="UP001203338">
    <property type="component" value="Unassembled WGS sequence"/>
</dbReference>
<feature type="compositionally biased region" description="Acidic residues" evidence="2">
    <location>
        <begin position="71"/>
        <end position="86"/>
    </location>
</feature>
<evidence type="ECO:0000256" key="1">
    <source>
        <dbReference type="SAM" id="Coils"/>
    </source>
</evidence>
<feature type="coiled-coil region" evidence="1">
    <location>
        <begin position="138"/>
        <end position="165"/>
    </location>
</feature>
<sequence length="506" mass="57124">MLSNTSFSGRGFSFPAVSRSHPVSQLSDTVKCLVPVSPTFFPTSGLDQANSLAERKTVQAPQSMGFSTDLEELEEGELQDSDDEDEKSSVASEDSQSLSGSDSGFYSTSSESSDDSENLSPIVVNAAPNDVLPEEQKERSLELQIDFLERELSQALRMNDRSKAEAAIALAEEKYKKSGLENKPVRIHLMRVRIMQFDEQHQEALTILDRLPGTPEKLCSQGFSLLALEHCNEAWNVFNKSLEISEESKLQNAKNCRHGLIKVALKQLTQEKCREALIHCMTMKLDEDSDFILRLEIRLLLAFKNLDEVIKHLSCGSSRNKEILIHELFARKEYMAALKLLNLNQGSPSGQAEVYFQQALIQFNQGKKEINLCSDPKDQWCRFWLIMDTAKTACINSNQAFPTAKNCSLLGHIYGFLAQLTDDGSERATYRTLRKQAYDLALNLDPSRAEKPKDQEWRQDEWSALNHLKRSCSPYHAPAQHRGQFWSKYLSGDRSGGLRKMKGSRR</sequence>
<evidence type="ECO:0000313" key="4">
    <source>
        <dbReference type="Proteomes" id="UP001203338"/>
    </source>
</evidence>
<dbReference type="SUPFAM" id="SSF48452">
    <property type="entry name" value="TPR-like"/>
    <property type="match status" value="1"/>
</dbReference>
<dbReference type="RefSeq" id="WP_249698371.1">
    <property type="nucleotide sequence ID" value="NZ_JAMFLX010000005.1"/>
</dbReference>
<proteinExistence type="predicted"/>
<feature type="compositionally biased region" description="Low complexity" evidence="2">
    <location>
        <begin position="92"/>
        <end position="111"/>
    </location>
</feature>
<keyword evidence="4" id="KW-1185">Reference proteome</keyword>
<comment type="caution">
    <text evidence="3">The sequence shown here is derived from an EMBL/GenBank/DDBJ whole genome shotgun (WGS) entry which is preliminary data.</text>
</comment>
<accession>A0ABT0PDS5</accession>